<evidence type="ECO:0000313" key="2">
    <source>
        <dbReference type="EMBL" id="KAG6486315.1"/>
    </source>
</evidence>
<name>A0A8J5FFL0_ZINOF</name>
<dbReference type="InterPro" id="IPR045882">
    <property type="entry name" value="GPT1/2"/>
</dbReference>
<dbReference type="AlphaFoldDB" id="A0A8J5FFL0"/>
<feature type="compositionally biased region" description="Polar residues" evidence="1">
    <location>
        <begin position="284"/>
        <end position="323"/>
    </location>
</feature>
<evidence type="ECO:0000313" key="3">
    <source>
        <dbReference type="Proteomes" id="UP000734854"/>
    </source>
</evidence>
<proteinExistence type="predicted"/>
<dbReference type="Proteomes" id="UP000734854">
    <property type="component" value="Unassembled WGS sequence"/>
</dbReference>
<gene>
    <name evidence="2" type="ORF">ZIOFF_054885</name>
</gene>
<dbReference type="GO" id="GO:0008017">
    <property type="term" value="F:microtubule binding"/>
    <property type="evidence" value="ECO:0007669"/>
    <property type="project" value="InterPro"/>
</dbReference>
<accession>A0A8J5FFL0</accession>
<feature type="compositionally biased region" description="Polar residues" evidence="1">
    <location>
        <begin position="451"/>
        <end position="467"/>
    </location>
</feature>
<feature type="compositionally biased region" description="Low complexity" evidence="1">
    <location>
        <begin position="324"/>
        <end position="337"/>
    </location>
</feature>
<feature type="region of interest" description="Disordered" evidence="1">
    <location>
        <begin position="142"/>
        <end position="190"/>
    </location>
</feature>
<dbReference type="PANTHER" id="PTHR33737:SF2">
    <property type="entry name" value="OS12G0102700 PROTEIN"/>
    <property type="match status" value="1"/>
</dbReference>
<feature type="region of interest" description="Disordered" evidence="1">
    <location>
        <begin position="443"/>
        <end position="487"/>
    </location>
</feature>
<keyword evidence="3" id="KW-1185">Reference proteome</keyword>
<dbReference type="OrthoDB" id="1931260at2759"/>
<dbReference type="EMBL" id="JACMSC010000015">
    <property type="protein sequence ID" value="KAG6486315.1"/>
    <property type="molecule type" value="Genomic_DNA"/>
</dbReference>
<dbReference type="PANTHER" id="PTHR33737">
    <property type="entry name" value="OS05G0121800 PROTEIN"/>
    <property type="match status" value="1"/>
</dbReference>
<feature type="region of interest" description="Disordered" evidence="1">
    <location>
        <begin position="1"/>
        <end position="41"/>
    </location>
</feature>
<reference evidence="2 3" key="1">
    <citation type="submission" date="2020-08" db="EMBL/GenBank/DDBJ databases">
        <title>Plant Genome Project.</title>
        <authorList>
            <person name="Zhang R.-G."/>
        </authorList>
    </citation>
    <scope>NUCLEOTIDE SEQUENCE [LARGE SCALE GENOMIC DNA]</scope>
    <source>
        <tissue evidence="2">Rhizome</tissue>
    </source>
</reference>
<protein>
    <submittedName>
        <fullName evidence="2">Uncharacterized protein</fullName>
    </submittedName>
</protein>
<comment type="caution">
    <text evidence="2">The sequence shown here is derived from an EMBL/GenBank/DDBJ whole genome shotgun (WGS) entry which is preliminary data.</text>
</comment>
<sequence length="570" mass="61285">MEDFPAIDVSFGEDPRDRSSSGAVEGSTPVKVNKQMEKSLQLPVPSNKHKSIFSKDYLAKSLDWDRDFLTSEGVLDYEELASLNSTFRRIDTCSLSVIPEESKRSTTTNSTLSDDDNLALENLELHLFENNGASMKTFSTGVKASGSEKSSRRNIPGRGHTLSLELPTKFEASQNKKSPVVSEQHGASNHRLQNTSRWVKVVKGYMGVTAGKTVSKPTSALSKLNLSTMPAKTTIAPGSIQIRTSDFREKPGNVAIQNAVVSFKQLHKGSSSGISKFQASKTTSNLISNSSGTTHYSLSENTRMRSNSRVINNPSSESMANKTSSSRSNTNQSFSRRNGARTVHTSANNSTISRGLSVGLSLPTPSSNSCFIATSVSSSLTLCSVKPVMNSNEANSSTPSVMDVDAYEIHSACSKSSFASIAQNDGYHRSHISKGFIDNHVMPIPLKGNHSKSSSGNRSEAISSKPSGHNVAHPKPANPDMKKPVNHTIGTLSQASQQPKLPKVTGRTNKTAAVNKAKQTMFQHVRSATNNKIINGHSRVASSCSSSIESLPFIQFEYGGSSDCSGQSNL</sequence>
<evidence type="ECO:0000256" key="1">
    <source>
        <dbReference type="SAM" id="MobiDB-lite"/>
    </source>
</evidence>
<organism evidence="2 3">
    <name type="scientific">Zingiber officinale</name>
    <name type="common">Ginger</name>
    <name type="synonym">Amomum zingiber</name>
    <dbReference type="NCBI Taxonomy" id="94328"/>
    <lineage>
        <taxon>Eukaryota</taxon>
        <taxon>Viridiplantae</taxon>
        <taxon>Streptophyta</taxon>
        <taxon>Embryophyta</taxon>
        <taxon>Tracheophyta</taxon>
        <taxon>Spermatophyta</taxon>
        <taxon>Magnoliopsida</taxon>
        <taxon>Liliopsida</taxon>
        <taxon>Zingiberales</taxon>
        <taxon>Zingiberaceae</taxon>
        <taxon>Zingiber</taxon>
    </lineage>
</organism>
<feature type="region of interest" description="Disordered" evidence="1">
    <location>
        <begin position="284"/>
        <end position="348"/>
    </location>
</feature>